<evidence type="ECO:0000313" key="8">
    <source>
        <dbReference type="EMBL" id="QDY70874.1"/>
    </source>
</evidence>
<dbReference type="UniPathway" id="UPA00545">
    <property type="reaction ID" value="UER00826"/>
</dbReference>
<dbReference type="GO" id="GO:0008270">
    <property type="term" value="F:zinc ion binding"/>
    <property type="evidence" value="ECO:0007669"/>
    <property type="project" value="UniProtKB-UniRule"/>
</dbReference>
<evidence type="ECO:0000256" key="4">
    <source>
        <dbReference type="ARBA" id="ARBA00022723"/>
    </source>
</evidence>
<comment type="similarity">
    <text evidence="3 7">Belongs to the KduI family.</text>
</comment>
<name>A0A5B8IYS9_9RHOB</name>
<dbReference type="Proteomes" id="UP000318483">
    <property type="component" value="Plasmid unnamed2"/>
</dbReference>
<dbReference type="PANTHER" id="PTHR38461">
    <property type="entry name" value="4-DEOXY-L-THREO-5-HEXOSULOSE-URONATE KETOL-ISOMERASE"/>
    <property type="match status" value="1"/>
</dbReference>
<keyword evidence="4 7" id="KW-0479">Metal-binding</keyword>
<proteinExistence type="inferred from homology"/>
<protein>
    <recommendedName>
        <fullName evidence="7">4-deoxy-L-threo-5-hexosulose-uronate ketol-isomerase</fullName>
        <ecNumber evidence="7">5.3.1.17</ecNumber>
    </recommendedName>
    <alternativeName>
        <fullName evidence="7">5-keto-4-deoxyuronate isomerase</fullName>
    </alternativeName>
    <alternativeName>
        <fullName evidence="7">DKI isomerase</fullName>
    </alternativeName>
</protein>
<dbReference type="EMBL" id="CP042263">
    <property type="protein sequence ID" value="QDY70874.1"/>
    <property type="molecule type" value="Genomic_DNA"/>
</dbReference>
<comment type="function">
    <text evidence="7">Catalyzes the isomerization of 5-dehydro-4-deoxy-D-glucuronate to 3-deoxy-D-glycero-2,5-hexodiulosonate.</text>
</comment>
<dbReference type="InterPro" id="IPR011051">
    <property type="entry name" value="RmlC_Cupin_sf"/>
</dbReference>
<keyword evidence="5 7" id="KW-0862">Zinc</keyword>
<dbReference type="Gene3D" id="2.60.120.10">
    <property type="entry name" value="Jelly Rolls"/>
    <property type="match status" value="1"/>
</dbReference>
<dbReference type="CDD" id="cd20491">
    <property type="entry name" value="cupin_KduI_C"/>
    <property type="match status" value="1"/>
</dbReference>
<dbReference type="AlphaFoldDB" id="A0A5B8IYS9"/>
<reference evidence="8 9" key="1">
    <citation type="submission" date="2019-07" db="EMBL/GenBank/DDBJ databases">
        <title>Litoreibacter alkalisoli sp. nov., isolated from saline-alkaline soil.</title>
        <authorList>
            <person name="Wang S."/>
            <person name="Xu L."/>
            <person name="Xing Y.-T."/>
            <person name="Sun J.-Q."/>
        </authorList>
    </citation>
    <scope>NUCLEOTIDE SEQUENCE [LARGE SCALE GENOMIC DNA]</scope>
    <source>
        <strain evidence="8 9">LN3S51</strain>
        <plasmid evidence="8 9">unnamed2</plasmid>
    </source>
</reference>
<keyword evidence="8" id="KW-0614">Plasmid</keyword>
<dbReference type="OrthoDB" id="9770644at2"/>
<comment type="catalytic activity">
    <reaction evidence="1 7">
        <text>5-dehydro-4-deoxy-D-glucuronate = 3-deoxy-D-glycero-2,5-hexodiulosonate</text>
        <dbReference type="Rhea" id="RHEA:23896"/>
        <dbReference type="ChEBI" id="CHEBI:17117"/>
        <dbReference type="ChEBI" id="CHEBI:29071"/>
        <dbReference type="EC" id="5.3.1.17"/>
    </reaction>
</comment>
<evidence type="ECO:0000256" key="5">
    <source>
        <dbReference type="ARBA" id="ARBA00022833"/>
    </source>
</evidence>
<geneLocation type="plasmid" evidence="8 9">
    <name>unnamed2</name>
</geneLocation>
<dbReference type="GO" id="GO:0008697">
    <property type="term" value="F:4-deoxy-L-threo-5-hexosulose-uronate ketol-isomerase activity"/>
    <property type="evidence" value="ECO:0007669"/>
    <property type="project" value="UniProtKB-UniRule"/>
</dbReference>
<sequence>MMKTDTRHPAHPDLVKRMDTTQLREHFLIDDLFSAGVIRLVYSHHDRMIVGGVETERAEVVLDKVAEAGTESLLDRREIGIACVHGKGTVAAGGESYMLGDGDMLYLGQGAGAITFGGEARFYLISTPAHRPLPAKHIRISDAASVDLGSKEGCNERTIYQFIHPDVLETCQLVMGFTKLAPGSIWNTMPAHLHDRRSEVYFYRDVPEDQRVFHFMGEAQETRHVVMANHQAVISPSWSIHSGAGTANYSFIWAMGGDNIDYTDVEMVEIGSMK</sequence>
<dbReference type="EC" id="5.3.1.17" evidence="7"/>
<dbReference type="InterPro" id="IPR027449">
    <property type="entry name" value="KduI_N"/>
</dbReference>
<evidence type="ECO:0000313" key="9">
    <source>
        <dbReference type="Proteomes" id="UP000318483"/>
    </source>
</evidence>
<dbReference type="InterPro" id="IPR014710">
    <property type="entry name" value="RmlC-like_jellyroll"/>
</dbReference>
<dbReference type="Pfam" id="PF04962">
    <property type="entry name" value="KduI"/>
    <property type="match status" value="1"/>
</dbReference>
<dbReference type="GO" id="GO:0019698">
    <property type="term" value="P:D-galacturonate catabolic process"/>
    <property type="evidence" value="ECO:0007669"/>
    <property type="project" value="TreeGrafter"/>
</dbReference>
<comment type="cofactor">
    <cofactor evidence="7">
        <name>Zn(2+)</name>
        <dbReference type="ChEBI" id="CHEBI:29105"/>
    </cofactor>
    <text evidence="7">Binds 1 zinc ion per subunit.</text>
</comment>
<dbReference type="KEGG" id="lit:FPZ52_14320"/>
<evidence type="ECO:0000256" key="1">
    <source>
        <dbReference type="ARBA" id="ARBA00000552"/>
    </source>
</evidence>
<comment type="pathway">
    <text evidence="2 7">Glycan metabolism; pectin degradation; 2-dehydro-3-deoxy-D-gluconate from pectin: step 4/5.</text>
</comment>
<keyword evidence="6 7" id="KW-0413">Isomerase</keyword>
<dbReference type="InterPro" id="IPR021120">
    <property type="entry name" value="KduI/IolB_isomerase"/>
</dbReference>
<organism evidence="8 9">
    <name type="scientific">Qingshengfaniella alkalisoli</name>
    <dbReference type="NCBI Taxonomy" id="2599296"/>
    <lineage>
        <taxon>Bacteria</taxon>
        <taxon>Pseudomonadati</taxon>
        <taxon>Pseudomonadota</taxon>
        <taxon>Alphaproteobacteria</taxon>
        <taxon>Rhodobacterales</taxon>
        <taxon>Paracoccaceae</taxon>
        <taxon>Qingshengfaniella</taxon>
    </lineage>
</organism>
<dbReference type="Gene3D" id="2.60.120.520">
    <property type="entry name" value="pectin degrading enzyme 5-keto 4- deoxyuronate isomerase, domain 1"/>
    <property type="match status" value="1"/>
</dbReference>
<keyword evidence="9" id="KW-1185">Reference proteome</keyword>
<gene>
    <name evidence="7 8" type="primary">kduI</name>
    <name evidence="8" type="ORF">FPZ52_14320</name>
</gene>
<evidence type="ECO:0000256" key="2">
    <source>
        <dbReference type="ARBA" id="ARBA00005148"/>
    </source>
</evidence>
<dbReference type="GO" id="GO:0045490">
    <property type="term" value="P:pectin catabolic process"/>
    <property type="evidence" value="ECO:0007669"/>
    <property type="project" value="UniProtKB-UniRule"/>
</dbReference>
<feature type="binding site" evidence="7">
    <location>
        <position position="192"/>
    </location>
    <ligand>
        <name>Zn(2+)</name>
        <dbReference type="ChEBI" id="CHEBI:29105"/>
    </ligand>
</feature>
<dbReference type="NCBIfam" id="NF002091">
    <property type="entry name" value="PRK00924.1"/>
    <property type="match status" value="1"/>
</dbReference>
<feature type="binding site" evidence="7">
    <location>
        <position position="199"/>
    </location>
    <ligand>
        <name>Zn(2+)</name>
        <dbReference type="ChEBI" id="CHEBI:29105"/>
    </ligand>
</feature>
<feature type="binding site" evidence="7">
    <location>
        <position position="194"/>
    </location>
    <ligand>
        <name>Zn(2+)</name>
        <dbReference type="ChEBI" id="CHEBI:29105"/>
    </ligand>
</feature>
<evidence type="ECO:0000256" key="3">
    <source>
        <dbReference type="ARBA" id="ARBA00008086"/>
    </source>
</evidence>
<accession>A0A5B8IYS9</accession>
<dbReference type="GO" id="GO:0042840">
    <property type="term" value="P:D-glucuronate catabolic process"/>
    <property type="evidence" value="ECO:0007669"/>
    <property type="project" value="TreeGrafter"/>
</dbReference>
<dbReference type="RefSeq" id="WP_146366290.1">
    <property type="nucleotide sequence ID" value="NZ_CP042263.1"/>
</dbReference>
<dbReference type="PANTHER" id="PTHR38461:SF1">
    <property type="entry name" value="4-DEOXY-L-THREO-5-HEXOSULOSE-URONATE KETOL-ISOMERASE"/>
    <property type="match status" value="1"/>
</dbReference>
<feature type="binding site" evidence="7">
    <location>
        <position position="241"/>
    </location>
    <ligand>
        <name>Zn(2+)</name>
        <dbReference type="ChEBI" id="CHEBI:29105"/>
    </ligand>
</feature>
<evidence type="ECO:0000256" key="6">
    <source>
        <dbReference type="ARBA" id="ARBA00023235"/>
    </source>
</evidence>
<dbReference type="PIRSF" id="PIRSF006625">
    <property type="entry name" value="KduI"/>
    <property type="match status" value="1"/>
</dbReference>
<dbReference type="InterPro" id="IPR007045">
    <property type="entry name" value="KduI"/>
</dbReference>
<dbReference type="HAMAP" id="MF_00687">
    <property type="entry name" value="KduI"/>
    <property type="match status" value="1"/>
</dbReference>
<dbReference type="CDD" id="cd20294">
    <property type="entry name" value="cupin_KduI_N"/>
    <property type="match status" value="1"/>
</dbReference>
<evidence type="ECO:0000256" key="7">
    <source>
        <dbReference type="HAMAP-Rule" id="MF_00687"/>
    </source>
</evidence>
<dbReference type="SUPFAM" id="SSF51182">
    <property type="entry name" value="RmlC-like cupins"/>
    <property type="match status" value="1"/>
</dbReference>